<gene>
    <name evidence="7" type="primary">yjcZ</name>
    <name evidence="7" type="ORF">FJQ98_12545</name>
</gene>
<organism evidence="7 8">
    <name type="scientific">Lysinibacillus agricola</name>
    <dbReference type="NCBI Taxonomy" id="2590012"/>
    <lineage>
        <taxon>Bacteria</taxon>
        <taxon>Bacillati</taxon>
        <taxon>Bacillota</taxon>
        <taxon>Bacilli</taxon>
        <taxon>Bacillales</taxon>
        <taxon>Bacillaceae</taxon>
        <taxon>Lysinibacillus</taxon>
    </lineage>
</organism>
<proteinExistence type="inferred from homology"/>
<evidence type="ECO:0000313" key="7">
    <source>
        <dbReference type="EMBL" id="QQP14752.1"/>
    </source>
</evidence>
<accession>A0ABX7AZ38</accession>
<evidence type="ECO:0000256" key="2">
    <source>
        <dbReference type="ARBA" id="ARBA00010221"/>
    </source>
</evidence>
<feature type="transmembrane region" description="Helical" evidence="6">
    <location>
        <begin position="15"/>
        <end position="36"/>
    </location>
</feature>
<keyword evidence="4 6" id="KW-1133">Transmembrane helix</keyword>
<keyword evidence="5 6" id="KW-0472">Membrane</keyword>
<reference evidence="7 8" key="1">
    <citation type="submission" date="2020-01" db="EMBL/GenBank/DDBJ databases">
        <authorList>
            <person name="Liu G."/>
            <person name="Liu B."/>
        </authorList>
    </citation>
    <scope>NUCLEOTIDE SEQUENCE [LARGE SCALE GENOMIC DNA]</scope>
    <source>
        <strain evidence="7 8">FJAT-51161</strain>
    </source>
</reference>
<evidence type="ECO:0000313" key="8">
    <source>
        <dbReference type="Proteomes" id="UP000596049"/>
    </source>
</evidence>
<keyword evidence="8" id="KW-1185">Reference proteome</keyword>
<comment type="similarity">
    <text evidence="2">Belongs to the SscA family.</text>
</comment>
<comment type="subcellular location">
    <subcellularLocation>
        <location evidence="1">Membrane</location>
        <topology evidence="1">Single-pass membrane protein</topology>
    </subcellularLocation>
</comment>
<evidence type="ECO:0000256" key="5">
    <source>
        <dbReference type="ARBA" id="ARBA00023136"/>
    </source>
</evidence>
<evidence type="ECO:0000256" key="3">
    <source>
        <dbReference type="ARBA" id="ARBA00022692"/>
    </source>
</evidence>
<protein>
    <submittedName>
        <fullName evidence="7">Sporulation protein YjcZ</fullName>
    </submittedName>
</protein>
<name>A0ABX7AZ38_9BACI</name>
<dbReference type="Proteomes" id="UP000596049">
    <property type="component" value="Chromosome"/>
</dbReference>
<dbReference type="InterPro" id="IPR010070">
    <property type="entry name" value="YjcZ-like"/>
</dbReference>
<evidence type="ECO:0000256" key="6">
    <source>
        <dbReference type="SAM" id="Phobius"/>
    </source>
</evidence>
<evidence type="ECO:0000256" key="1">
    <source>
        <dbReference type="ARBA" id="ARBA00004167"/>
    </source>
</evidence>
<evidence type="ECO:0000256" key="4">
    <source>
        <dbReference type="ARBA" id="ARBA00022989"/>
    </source>
</evidence>
<keyword evidence="3 6" id="KW-0812">Transmembrane</keyword>
<dbReference type="Pfam" id="PF09680">
    <property type="entry name" value="YjcZ_2"/>
    <property type="match status" value="1"/>
</dbReference>
<dbReference type="RefSeq" id="WP_143114566.1">
    <property type="nucleotide sequence ID" value="NZ_CP067341.1"/>
</dbReference>
<dbReference type="EMBL" id="CP067341">
    <property type="protein sequence ID" value="QQP14752.1"/>
    <property type="molecule type" value="Genomic_DNA"/>
</dbReference>
<sequence>MSYPSYGVNTPGTNFAFVIVLFVLLIIAGLGLFYLLRTLVWSGV</sequence>